<keyword evidence="3" id="KW-1185">Reference proteome</keyword>
<dbReference type="EMBL" id="VIEB01000666">
    <property type="protein sequence ID" value="TQD83739.1"/>
    <property type="molecule type" value="Genomic_DNA"/>
</dbReference>
<evidence type="ECO:0000313" key="3">
    <source>
        <dbReference type="Proteomes" id="UP000315295"/>
    </source>
</evidence>
<dbReference type="AlphaFoldDB" id="A0A540LBK4"/>
<dbReference type="Proteomes" id="UP000315295">
    <property type="component" value="Unassembled WGS sequence"/>
</dbReference>
<reference evidence="2 3" key="1">
    <citation type="journal article" date="2019" name="G3 (Bethesda)">
        <title>Sequencing of a Wild Apple (Malus baccata) Genome Unravels the Differences Between Cultivated and Wild Apple Species Regarding Disease Resistance and Cold Tolerance.</title>
        <authorList>
            <person name="Chen X."/>
        </authorList>
    </citation>
    <scope>NUCLEOTIDE SEQUENCE [LARGE SCALE GENOMIC DNA]</scope>
    <source>
        <strain evidence="3">cv. Shandingzi</strain>
        <tissue evidence="2">Leaves</tissue>
    </source>
</reference>
<gene>
    <name evidence="2" type="ORF">C1H46_030696</name>
</gene>
<comment type="caution">
    <text evidence="2">The sequence shown here is derived from an EMBL/GenBank/DDBJ whole genome shotgun (WGS) entry which is preliminary data.</text>
</comment>
<evidence type="ECO:0000313" key="2">
    <source>
        <dbReference type="EMBL" id="TQD83739.1"/>
    </source>
</evidence>
<sequence length="95" mass="10585">MEVYRCRVRGGGPRQLQAAEEDEGPRSTGLMVVQQASRRCGCNAGNGVVMQLVLEMNGKCADQGKRIGRVNAWIWLQWFRQRCEATAMSGYGSDF</sequence>
<name>A0A540LBK4_MALBA</name>
<feature type="region of interest" description="Disordered" evidence="1">
    <location>
        <begin position="1"/>
        <end position="24"/>
    </location>
</feature>
<evidence type="ECO:0000256" key="1">
    <source>
        <dbReference type="SAM" id="MobiDB-lite"/>
    </source>
</evidence>
<accession>A0A540LBK4</accession>
<protein>
    <submittedName>
        <fullName evidence="2">Uncharacterized protein</fullName>
    </submittedName>
</protein>
<organism evidence="2 3">
    <name type="scientific">Malus baccata</name>
    <name type="common">Siberian crab apple</name>
    <name type="synonym">Pyrus baccata</name>
    <dbReference type="NCBI Taxonomy" id="106549"/>
    <lineage>
        <taxon>Eukaryota</taxon>
        <taxon>Viridiplantae</taxon>
        <taxon>Streptophyta</taxon>
        <taxon>Embryophyta</taxon>
        <taxon>Tracheophyta</taxon>
        <taxon>Spermatophyta</taxon>
        <taxon>Magnoliopsida</taxon>
        <taxon>eudicotyledons</taxon>
        <taxon>Gunneridae</taxon>
        <taxon>Pentapetalae</taxon>
        <taxon>rosids</taxon>
        <taxon>fabids</taxon>
        <taxon>Rosales</taxon>
        <taxon>Rosaceae</taxon>
        <taxon>Amygdaloideae</taxon>
        <taxon>Maleae</taxon>
        <taxon>Malus</taxon>
    </lineage>
</organism>
<proteinExistence type="predicted"/>